<name>A0A540MKV4_MALBA</name>
<comment type="catalytic activity">
    <reaction evidence="4">
        <text>a long-chain fatty acyl-CoA + 2 NADPH + 2 H(+) = a long-chain primary fatty alcohol + 2 NADP(+) + CoA</text>
        <dbReference type="Rhea" id="RHEA:52716"/>
        <dbReference type="ChEBI" id="CHEBI:15378"/>
        <dbReference type="ChEBI" id="CHEBI:57287"/>
        <dbReference type="ChEBI" id="CHEBI:57783"/>
        <dbReference type="ChEBI" id="CHEBI:58349"/>
        <dbReference type="ChEBI" id="CHEBI:77396"/>
        <dbReference type="ChEBI" id="CHEBI:83139"/>
        <dbReference type="EC" id="1.2.1.84"/>
    </reaction>
</comment>
<evidence type="ECO:0000256" key="3">
    <source>
        <dbReference type="ARBA" id="ARBA00023098"/>
    </source>
</evidence>
<accession>A0A540MKV4</accession>
<dbReference type="GO" id="GO:0102965">
    <property type="term" value="F:alcohol-forming long-chain fatty acyl-CoA reductase activity"/>
    <property type="evidence" value="ECO:0007669"/>
    <property type="project" value="UniProtKB-EC"/>
</dbReference>
<feature type="domain" description="Fatty acyl-CoA reductase C-terminal" evidence="5">
    <location>
        <begin position="450"/>
        <end position="546"/>
    </location>
</feature>
<keyword evidence="4" id="KW-0560">Oxidoreductase</keyword>
<dbReference type="AlphaFoldDB" id="A0A540MKV4"/>
<dbReference type="STRING" id="106549.A0A540MKV4"/>
<dbReference type="EC" id="1.2.1.84" evidence="4"/>
<dbReference type="Pfam" id="PF07993">
    <property type="entry name" value="NAD_binding_4"/>
    <property type="match status" value="1"/>
</dbReference>
<evidence type="ECO:0000259" key="5">
    <source>
        <dbReference type="Pfam" id="PF03015"/>
    </source>
</evidence>
<gene>
    <name evidence="7" type="ORF">C1H46_014977</name>
</gene>
<dbReference type="CDD" id="cd09071">
    <property type="entry name" value="FAR_C"/>
    <property type="match status" value="1"/>
</dbReference>
<comment type="caution">
    <text evidence="7">The sequence shown here is derived from an EMBL/GenBank/DDBJ whole genome shotgun (WGS) entry which is preliminary data.</text>
</comment>
<dbReference type="GO" id="GO:0035336">
    <property type="term" value="P:long-chain fatty-acyl-CoA metabolic process"/>
    <property type="evidence" value="ECO:0007669"/>
    <property type="project" value="TreeGrafter"/>
</dbReference>
<reference evidence="7 8" key="1">
    <citation type="journal article" date="2019" name="G3 (Bethesda)">
        <title>Sequencing of a Wild Apple (Malus baccata) Genome Unravels the Differences Between Cultivated and Wild Apple Species Regarding Disease Resistance and Cold Tolerance.</title>
        <authorList>
            <person name="Chen X."/>
        </authorList>
    </citation>
    <scope>NUCLEOTIDE SEQUENCE [LARGE SCALE GENOMIC DNA]</scope>
    <source>
        <strain evidence="8">cv. Shandingzi</strain>
        <tissue evidence="7">Leaves</tissue>
    </source>
</reference>
<keyword evidence="4" id="KW-0521">NADP</keyword>
<protein>
    <recommendedName>
        <fullName evidence="4">Fatty acyl-CoA reductase</fullName>
        <ecNumber evidence="4">1.2.1.84</ecNumber>
    </recommendedName>
</protein>
<evidence type="ECO:0000259" key="6">
    <source>
        <dbReference type="Pfam" id="PF07993"/>
    </source>
</evidence>
<evidence type="ECO:0000313" key="7">
    <source>
        <dbReference type="EMBL" id="TQD99407.1"/>
    </source>
</evidence>
<dbReference type="GO" id="GO:0010345">
    <property type="term" value="P:suberin biosynthetic process"/>
    <property type="evidence" value="ECO:0007669"/>
    <property type="project" value="TreeGrafter"/>
</dbReference>
<dbReference type="Proteomes" id="UP000315295">
    <property type="component" value="Unassembled WGS sequence"/>
</dbReference>
<dbReference type="PANTHER" id="PTHR11011:SF84">
    <property type="entry name" value="ACYL-COA REDUCTASE-LIKE PROTEIN, PUTATIVE-RELATED"/>
    <property type="match status" value="1"/>
</dbReference>
<evidence type="ECO:0000256" key="4">
    <source>
        <dbReference type="RuleBase" id="RU363097"/>
    </source>
</evidence>
<evidence type="ECO:0000256" key="2">
    <source>
        <dbReference type="ARBA" id="ARBA00022516"/>
    </source>
</evidence>
<feature type="domain" description="Thioester reductase (TE)" evidence="6">
    <location>
        <begin position="106"/>
        <end position="339"/>
    </location>
</feature>
<dbReference type="Gene3D" id="3.40.50.720">
    <property type="entry name" value="NAD(P)-binding Rossmann-like Domain"/>
    <property type="match status" value="2"/>
</dbReference>
<dbReference type="EMBL" id="VIEB01000236">
    <property type="protein sequence ID" value="TQD99407.1"/>
    <property type="molecule type" value="Genomic_DNA"/>
</dbReference>
<keyword evidence="3 4" id="KW-0443">Lipid metabolism</keyword>
<dbReference type="InterPro" id="IPR026055">
    <property type="entry name" value="FAR"/>
</dbReference>
<dbReference type="InterPro" id="IPR013120">
    <property type="entry name" value="FAR_NAD-bd"/>
</dbReference>
<sequence>MAPNDDASLIEETHKERNEAIFDYYSDLQECYSEVEESETMKRRNLKSVAYAAMSTVADGVQIGKPGVESGHHRRLWVKDRSKAWWDECNQSDFPKSEFKSSYQIRVEPDVKKVYLLLRAPDINSATDRMHNEIIGKELFKVLRDKMGAYFDSFISEKVVAFPGDVSSENLGVKDSKFREEMFNEIQIILSSAATTKFDERAGLIAEDLSSSLMDDIINNNFELREKKVLEEKLNEVKAQGASEEIITRTMKDLGIERAKLYGWPNTYVFTKAIGEIFLHHSKDNLPLVVVRPPAVTSTYKEPFPGWIQGLRTVDSIIAGYGKGKLKCLLVDPMSVFDMPDDTRSPCAAAWIAHLEFRLAKIPVGIPVDMVVNSIISAIVVNANQSSIHIYHVGSSFRNPIKFCDIHDIGFRYFAKFPWVTKDGKPIKVAKFRMLRTLASFRMYMQIRFMIPLQGLKFVNKASCRYFKDIYANYSRKLKLVMRMVELYKPYVLFKGIFDDTNSEELRRVTNESYIDAKEFNFDPRCIDWEDYIMNAHIPGLEKHVIVK</sequence>
<dbReference type="Pfam" id="PF03015">
    <property type="entry name" value="Sterile"/>
    <property type="match status" value="1"/>
</dbReference>
<dbReference type="InterPro" id="IPR033640">
    <property type="entry name" value="FAR_C"/>
</dbReference>
<dbReference type="GO" id="GO:0080019">
    <property type="term" value="F:alcohol-forming very long-chain fatty acyl-CoA reductase activity"/>
    <property type="evidence" value="ECO:0007669"/>
    <property type="project" value="InterPro"/>
</dbReference>
<comment type="function">
    <text evidence="4">Catalyzes the reduction of fatty acyl-CoA to fatty alcohols.</text>
</comment>
<comment type="similarity">
    <text evidence="1 4">Belongs to the fatty acyl-CoA reductase family.</text>
</comment>
<organism evidence="7 8">
    <name type="scientific">Malus baccata</name>
    <name type="common">Siberian crab apple</name>
    <name type="synonym">Pyrus baccata</name>
    <dbReference type="NCBI Taxonomy" id="106549"/>
    <lineage>
        <taxon>Eukaryota</taxon>
        <taxon>Viridiplantae</taxon>
        <taxon>Streptophyta</taxon>
        <taxon>Embryophyta</taxon>
        <taxon>Tracheophyta</taxon>
        <taxon>Spermatophyta</taxon>
        <taxon>Magnoliopsida</taxon>
        <taxon>eudicotyledons</taxon>
        <taxon>Gunneridae</taxon>
        <taxon>Pentapetalae</taxon>
        <taxon>rosids</taxon>
        <taxon>fabids</taxon>
        <taxon>Rosales</taxon>
        <taxon>Rosaceae</taxon>
        <taxon>Amygdaloideae</taxon>
        <taxon>Maleae</taxon>
        <taxon>Malus</taxon>
    </lineage>
</organism>
<dbReference type="InterPro" id="IPR036291">
    <property type="entry name" value="NAD(P)-bd_dom_sf"/>
</dbReference>
<keyword evidence="8" id="KW-1185">Reference proteome</keyword>
<keyword evidence="2 4" id="KW-0444">Lipid biosynthesis</keyword>
<evidence type="ECO:0000313" key="8">
    <source>
        <dbReference type="Proteomes" id="UP000315295"/>
    </source>
</evidence>
<evidence type="ECO:0000256" key="1">
    <source>
        <dbReference type="ARBA" id="ARBA00005928"/>
    </source>
</evidence>
<dbReference type="PANTHER" id="PTHR11011">
    <property type="entry name" value="MALE STERILITY PROTEIN 2-RELATED"/>
    <property type="match status" value="1"/>
</dbReference>
<proteinExistence type="inferred from homology"/>
<dbReference type="SUPFAM" id="SSF51735">
    <property type="entry name" value="NAD(P)-binding Rossmann-fold domains"/>
    <property type="match status" value="1"/>
</dbReference>